<accession>A0A4X1SLI7</accession>
<evidence type="ECO:0000313" key="1">
    <source>
        <dbReference type="Ensembl" id="ENSSSCP00070003328.1"/>
    </source>
</evidence>
<protein>
    <submittedName>
        <fullName evidence="1">Uncharacterized protein</fullName>
    </submittedName>
</protein>
<organism evidence="1 2">
    <name type="scientific">Sus scrofa</name>
    <name type="common">Pig</name>
    <dbReference type="NCBI Taxonomy" id="9823"/>
    <lineage>
        <taxon>Eukaryota</taxon>
        <taxon>Metazoa</taxon>
        <taxon>Chordata</taxon>
        <taxon>Craniata</taxon>
        <taxon>Vertebrata</taxon>
        <taxon>Euteleostomi</taxon>
        <taxon>Mammalia</taxon>
        <taxon>Eutheria</taxon>
        <taxon>Laurasiatheria</taxon>
        <taxon>Artiodactyla</taxon>
        <taxon>Suina</taxon>
        <taxon>Suidae</taxon>
        <taxon>Sus</taxon>
    </lineage>
</organism>
<dbReference type="AlphaFoldDB" id="A0A4X1SLI7"/>
<dbReference type="Ensembl" id="ENSSSCT00070004023.1">
    <property type="protein sequence ID" value="ENSSSCP00070003328.1"/>
    <property type="gene ID" value="ENSSSCG00070002169.1"/>
</dbReference>
<reference evidence="1 2" key="1">
    <citation type="submission" date="2017-08" db="EMBL/GenBank/DDBJ databases">
        <title>USMARCv1.0.</title>
        <authorList>
            <person name="Hannum G.I."/>
            <person name="Koren S."/>
            <person name="Schroeder S.G."/>
            <person name="Chin S.C."/>
            <person name="Nonneman D.J."/>
            <person name="Becker S.A."/>
            <person name="Rosen B.D."/>
            <person name="Bickhart D.M."/>
            <person name="Putnam N.H."/>
            <person name="Green R.E."/>
            <person name="Tuggle C.K."/>
            <person name="Liu H."/>
            <person name="Rohrer G.A."/>
            <person name="Warr A."/>
            <person name="Hall R."/>
            <person name="Kim K."/>
            <person name="Hume D.A."/>
            <person name="Talbot R."/>
            <person name="Chow W."/>
            <person name="Howe K."/>
            <person name="Schwartz A.S."/>
            <person name="Watson M."/>
            <person name="Archibald A.L."/>
            <person name="Phillippy A.M."/>
            <person name="Smith T.P.L."/>
        </authorList>
    </citation>
    <scope>NUCLEOTIDE SEQUENCE [LARGE SCALE GENOMIC DNA]</scope>
</reference>
<sequence length="72" mass="7523">ISKTNTRTFVVPDLGGDPPSRAVSVNLSSGSFSRSRVCALSRTNSGSIPGSRTSICHRHGQQKIGIIVVLSA</sequence>
<reference evidence="1" key="2">
    <citation type="submission" date="2025-08" db="UniProtKB">
        <authorList>
            <consortium name="Ensembl"/>
        </authorList>
    </citation>
    <scope>IDENTIFICATION</scope>
</reference>
<dbReference type="Proteomes" id="UP000314985">
    <property type="component" value="Chromosome 2"/>
</dbReference>
<name>A0A4X1SLI7_PIG</name>
<evidence type="ECO:0000313" key="2">
    <source>
        <dbReference type="Proteomes" id="UP000314985"/>
    </source>
</evidence>
<proteinExistence type="predicted"/>